<dbReference type="EMBL" id="JBFNFH010000018">
    <property type="protein sequence ID" value="MFM1525423.1"/>
    <property type="molecule type" value="Genomic_DNA"/>
</dbReference>
<evidence type="ECO:0000256" key="3">
    <source>
        <dbReference type="ARBA" id="ARBA00022603"/>
    </source>
</evidence>
<dbReference type="PIRSF" id="PIRSF000401">
    <property type="entry name" value="RPL11_MTase"/>
    <property type="match status" value="1"/>
</dbReference>
<evidence type="ECO:0000256" key="1">
    <source>
        <dbReference type="ARBA" id="ARBA00009741"/>
    </source>
</evidence>
<comment type="function">
    <text evidence="6">Methylates ribosomal protein L11.</text>
</comment>
<feature type="binding site" evidence="6">
    <location>
        <position position="154"/>
    </location>
    <ligand>
        <name>S-adenosyl-L-methionine</name>
        <dbReference type="ChEBI" id="CHEBI:59789"/>
    </ligand>
</feature>
<dbReference type="InterPro" id="IPR050078">
    <property type="entry name" value="Ribosomal_L11_MeTrfase_PrmA"/>
</dbReference>
<comment type="caution">
    <text evidence="7">The sequence shown here is derived from an EMBL/GenBank/DDBJ whole genome shotgun (WGS) entry which is preliminary data.</text>
</comment>
<keyword evidence="7" id="KW-0689">Ribosomal protein</keyword>
<dbReference type="GO" id="GO:0032259">
    <property type="term" value="P:methylation"/>
    <property type="evidence" value="ECO:0007669"/>
    <property type="project" value="UniProtKB-KW"/>
</dbReference>
<dbReference type="Proteomes" id="UP001629536">
    <property type="component" value="Unassembled WGS sequence"/>
</dbReference>
<keyword evidence="3 6" id="KW-0489">Methyltransferase</keyword>
<evidence type="ECO:0000256" key="6">
    <source>
        <dbReference type="HAMAP-Rule" id="MF_00735"/>
    </source>
</evidence>
<evidence type="ECO:0000313" key="7">
    <source>
        <dbReference type="EMBL" id="MFM1525423.1"/>
    </source>
</evidence>
<dbReference type="InterPro" id="IPR029063">
    <property type="entry name" value="SAM-dependent_MTases_sf"/>
</dbReference>
<evidence type="ECO:0000256" key="2">
    <source>
        <dbReference type="ARBA" id="ARBA00022490"/>
    </source>
</evidence>
<sequence>MESYLLLKFTLDRKFDELIQSNIYNFENIGFEVDDPIEKRNLLMELPEWEISDINVVDNGTISYGVYFEESDLGKNELERLRNFLIQNIENFESEELFIDNSNWEEEWKKSYKSFNIGNKIFIKPSWEERPETDRIIIEIDPKMAFGTGTHETTSMCMEYVENDNLIGKDILDIGCGSGILSILAKKLNANQVDACDIDKIAIASTKENAIINNVELNAFESNLFSNVKNKYDLIFANILAEIIVVMLDDVDDFLKENGRLVLSGIIKEKEKLVKDKLKSKGFEVIDTKYKNDWVLISAGKKNA</sequence>
<dbReference type="NCBIfam" id="TIGR00406">
    <property type="entry name" value="prmA"/>
    <property type="match status" value="1"/>
</dbReference>
<comment type="similarity">
    <text evidence="1 6">Belongs to the methyltransferase superfamily. PrmA family.</text>
</comment>
<comment type="subcellular location">
    <subcellularLocation>
        <location evidence="6">Cytoplasm</location>
    </subcellularLocation>
</comment>
<keyword evidence="4 6" id="KW-0808">Transferase</keyword>
<keyword evidence="8" id="KW-1185">Reference proteome</keyword>
<name>A0ABW9F8F9_9FIRM</name>
<dbReference type="NCBIfam" id="NF001785">
    <property type="entry name" value="PRK00517.2-2"/>
    <property type="match status" value="1"/>
</dbReference>
<dbReference type="HAMAP" id="MF_00735">
    <property type="entry name" value="Methyltr_PrmA"/>
    <property type="match status" value="1"/>
</dbReference>
<accession>A0ABW9F8F9</accession>
<dbReference type="PANTHER" id="PTHR43648">
    <property type="entry name" value="ELECTRON TRANSFER FLAVOPROTEIN BETA SUBUNIT LYSINE METHYLTRANSFERASE"/>
    <property type="match status" value="1"/>
</dbReference>
<dbReference type="EC" id="2.1.1.-" evidence="6"/>
<feature type="binding site" evidence="6">
    <location>
        <position position="175"/>
    </location>
    <ligand>
        <name>S-adenosyl-L-methionine</name>
        <dbReference type="ChEBI" id="CHEBI:59789"/>
    </ligand>
</feature>
<dbReference type="Pfam" id="PF06325">
    <property type="entry name" value="PrmA"/>
    <property type="match status" value="1"/>
</dbReference>
<feature type="binding site" evidence="6">
    <location>
        <position position="197"/>
    </location>
    <ligand>
        <name>S-adenosyl-L-methionine</name>
        <dbReference type="ChEBI" id="CHEBI:59789"/>
    </ligand>
</feature>
<keyword evidence="2 6" id="KW-0963">Cytoplasm</keyword>
<keyword evidence="5 6" id="KW-0949">S-adenosyl-L-methionine</keyword>
<dbReference type="GO" id="GO:0008168">
    <property type="term" value="F:methyltransferase activity"/>
    <property type="evidence" value="ECO:0007669"/>
    <property type="project" value="UniProtKB-KW"/>
</dbReference>
<comment type="catalytic activity">
    <reaction evidence="6">
        <text>L-lysyl-[protein] + 3 S-adenosyl-L-methionine = N(6),N(6),N(6)-trimethyl-L-lysyl-[protein] + 3 S-adenosyl-L-homocysteine + 3 H(+)</text>
        <dbReference type="Rhea" id="RHEA:54192"/>
        <dbReference type="Rhea" id="RHEA-COMP:9752"/>
        <dbReference type="Rhea" id="RHEA-COMP:13826"/>
        <dbReference type="ChEBI" id="CHEBI:15378"/>
        <dbReference type="ChEBI" id="CHEBI:29969"/>
        <dbReference type="ChEBI" id="CHEBI:57856"/>
        <dbReference type="ChEBI" id="CHEBI:59789"/>
        <dbReference type="ChEBI" id="CHEBI:61961"/>
    </reaction>
</comment>
<organism evidence="7 8">
    <name type="scientific">Helcococcus bovis</name>
    <dbReference type="NCBI Taxonomy" id="3153252"/>
    <lineage>
        <taxon>Bacteria</taxon>
        <taxon>Bacillati</taxon>
        <taxon>Bacillota</taxon>
        <taxon>Tissierellia</taxon>
        <taxon>Tissierellales</taxon>
        <taxon>Peptoniphilaceae</taxon>
        <taxon>Helcococcus</taxon>
    </lineage>
</organism>
<feature type="binding site" evidence="6">
    <location>
        <position position="238"/>
    </location>
    <ligand>
        <name>S-adenosyl-L-methionine</name>
        <dbReference type="ChEBI" id="CHEBI:59789"/>
    </ligand>
</feature>
<dbReference type="SUPFAM" id="SSF53335">
    <property type="entry name" value="S-adenosyl-L-methionine-dependent methyltransferases"/>
    <property type="match status" value="1"/>
</dbReference>
<dbReference type="RefSeq" id="WP_408126842.1">
    <property type="nucleotide sequence ID" value="NZ_JBFNFH010000018.1"/>
</dbReference>
<reference evidence="7 8" key="1">
    <citation type="journal article" date="2024" name="Front. Microbiol.">
        <title>Pangenomic and biochemical analyses of Helcococcus ovis reveal widespread tetracycline resistance and a novel bacterial species, Helcococcus bovis.</title>
        <authorList>
            <person name="Cunha F."/>
            <person name="Zhai Y."/>
            <person name="Casaro S."/>
            <person name="Jones K.L."/>
            <person name="Hernandez M."/>
            <person name="Bisinotto R.S."/>
            <person name="Kariyawasam S."/>
            <person name="Brown M.B."/>
            <person name="Phillips A."/>
            <person name="Jeong K.C."/>
            <person name="Galvao K.N."/>
        </authorList>
    </citation>
    <scope>NUCLEOTIDE SEQUENCE [LARGE SCALE GENOMIC DNA]</scope>
    <source>
        <strain evidence="7 8">KG197</strain>
    </source>
</reference>
<dbReference type="Gene3D" id="3.40.50.150">
    <property type="entry name" value="Vaccinia Virus protein VP39"/>
    <property type="match status" value="1"/>
</dbReference>
<evidence type="ECO:0000256" key="4">
    <source>
        <dbReference type="ARBA" id="ARBA00022679"/>
    </source>
</evidence>
<evidence type="ECO:0000313" key="8">
    <source>
        <dbReference type="Proteomes" id="UP001629536"/>
    </source>
</evidence>
<dbReference type="CDD" id="cd02440">
    <property type="entry name" value="AdoMet_MTases"/>
    <property type="match status" value="1"/>
</dbReference>
<dbReference type="PANTHER" id="PTHR43648:SF1">
    <property type="entry name" value="ELECTRON TRANSFER FLAVOPROTEIN BETA SUBUNIT LYSINE METHYLTRANSFERASE"/>
    <property type="match status" value="1"/>
</dbReference>
<evidence type="ECO:0000256" key="5">
    <source>
        <dbReference type="ARBA" id="ARBA00022691"/>
    </source>
</evidence>
<dbReference type="InterPro" id="IPR004498">
    <property type="entry name" value="Ribosomal_PrmA_MeTrfase"/>
</dbReference>
<keyword evidence="7" id="KW-0687">Ribonucleoprotein</keyword>
<protein>
    <recommendedName>
        <fullName evidence="6">Ribosomal protein L11 methyltransferase</fullName>
        <shortName evidence="6">L11 Mtase</shortName>
        <ecNumber evidence="6">2.1.1.-</ecNumber>
    </recommendedName>
</protein>
<proteinExistence type="inferred from homology"/>
<dbReference type="GO" id="GO:0005840">
    <property type="term" value="C:ribosome"/>
    <property type="evidence" value="ECO:0007669"/>
    <property type="project" value="UniProtKB-KW"/>
</dbReference>
<gene>
    <name evidence="6 7" type="primary">prmA</name>
    <name evidence="7" type="ORF">ABGF40_07025</name>
</gene>